<dbReference type="SUPFAM" id="SSF53474">
    <property type="entry name" value="alpha/beta-Hydrolases"/>
    <property type="match status" value="1"/>
</dbReference>
<evidence type="ECO:0000313" key="2">
    <source>
        <dbReference type="EMBL" id="CAA9542336.1"/>
    </source>
</evidence>
<organism evidence="2">
    <name type="scientific">uncultured Thermomicrobiales bacterium</name>
    <dbReference type="NCBI Taxonomy" id="1645740"/>
    <lineage>
        <taxon>Bacteria</taxon>
        <taxon>Pseudomonadati</taxon>
        <taxon>Thermomicrobiota</taxon>
        <taxon>Thermomicrobia</taxon>
        <taxon>Thermomicrobiales</taxon>
        <taxon>environmental samples</taxon>
    </lineage>
</organism>
<dbReference type="GO" id="GO:0052689">
    <property type="term" value="F:carboxylic ester hydrolase activity"/>
    <property type="evidence" value="ECO:0007669"/>
    <property type="project" value="TreeGrafter"/>
</dbReference>
<dbReference type="InterPro" id="IPR046879">
    <property type="entry name" value="KANL3/Tex30_Abhydrolase"/>
</dbReference>
<dbReference type="AlphaFoldDB" id="A0A6J4U6F9"/>
<dbReference type="Gene3D" id="3.40.50.1820">
    <property type="entry name" value="alpha/beta hydrolase"/>
    <property type="match status" value="1"/>
</dbReference>
<feature type="domain" description="KANL3/Tex30 alpha/beta hydrolase-like" evidence="1">
    <location>
        <begin position="66"/>
        <end position="244"/>
    </location>
</feature>
<dbReference type="EMBL" id="CADCWM010000038">
    <property type="protein sequence ID" value="CAA9542336.1"/>
    <property type="molecule type" value="Genomic_DNA"/>
</dbReference>
<dbReference type="Pfam" id="PF20408">
    <property type="entry name" value="Abhydrolase_11"/>
    <property type="match status" value="1"/>
</dbReference>
<name>A0A6J4U6F9_9BACT</name>
<dbReference type="PANTHER" id="PTHR43265:SF1">
    <property type="entry name" value="ESTERASE ESTD"/>
    <property type="match status" value="1"/>
</dbReference>
<dbReference type="InterPro" id="IPR029058">
    <property type="entry name" value="AB_hydrolase_fold"/>
</dbReference>
<dbReference type="PANTHER" id="PTHR43265">
    <property type="entry name" value="ESTERASE ESTD"/>
    <property type="match status" value="1"/>
</dbReference>
<reference evidence="2" key="1">
    <citation type="submission" date="2020-02" db="EMBL/GenBank/DDBJ databases">
        <authorList>
            <person name="Meier V. D."/>
        </authorList>
    </citation>
    <scope>NUCLEOTIDE SEQUENCE</scope>
    <source>
        <strain evidence="2">AVDCRST_MAG88</strain>
    </source>
</reference>
<accession>A0A6J4U6F9</accession>
<gene>
    <name evidence="2" type="ORF">AVDCRST_MAG88-117</name>
</gene>
<proteinExistence type="predicted"/>
<evidence type="ECO:0000259" key="1">
    <source>
        <dbReference type="Pfam" id="PF20408"/>
    </source>
</evidence>
<sequence>MVPHRNLVYDYLRRRNGPAGEESGRGLDESVDRVPNNPRRFTLRNRHGLQIVGLLDLPAGDEVVERTLVACHGYGGDKDGAYLRRIAATLTTADIAVVRFDFTNARGESDGELRGASVAGYADDLEDVLDFVARQPRLAGAAVAIAGHSYAGMVVLVVGGRRPELAGIFFLSAVFDRTGEFDMVAVARQIRAPIVIVHGDADREVPLAQPEALLRAAGERVVAMVVVPGADHNYLVPGTAGRVAATIRDTLLARATPRGGS</sequence>
<protein>
    <recommendedName>
        <fullName evidence="1">KANL3/Tex30 alpha/beta hydrolase-like domain-containing protein</fullName>
    </recommendedName>
</protein>
<dbReference type="InterPro" id="IPR053145">
    <property type="entry name" value="AB_hydrolase_Est10"/>
</dbReference>